<proteinExistence type="predicted"/>
<evidence type="ECO:0000313" key="2">
    <source>
        <dbReference type="EMBL" id="PNG08207.1"/>
    </source>
</evidence>
<comment type="caution">
    <text evidence="2">The sequence shown here is derived from an EMBL/GenBank/DDBJ whole genome shotgun (WGS) entry which is preliminary data.</text>
</comment>
<dbReference type="AlphaFoldDB" id="A0A2N8T0E6"/>
<dbReference type="Gene3D" id="3.40.190.10">
    <property type="entry name" value="Periplasmic binding protein-like II"/>
    <property type="match status" value="2"/>
</dbReference>
<dbReference type="OrthoDB" id="6874060at2"/>
<accession>A0A2N8T0E6</accession>
<protein>
    <submittedName>
        <fullName evidence="2">Amino acid ABC transporter substrate-binding protein</fullName>
    </submittedName>
</protein>
<reference evidence="2 3" key="1">
    <citation type="submission" date="2018-01" db="EMBL/GenBank/DDBJ databases">
        <title>Denitrification phenotypes of diverse strains of Pseudomonas stutzeri.</title>
        <authorList>
            <person name="Milligan D.A."/>
            <person name="Bergaust L."/>
            <person name="Bakken L.R."/>
            <person name="Frostegard A."/>
        </authorList>
    </citation>
    <scope>NUCLEOTIDE SEQUENCE [LARGE SCALE GENOMIC DNA]</scope>
    <source>
        <strain evidence="2 3">28a3</strain>
    </source>
</reference>
<organism evidence="2 3">
    <name type="scientific">Stutzerimonas stutzeri</name>
    <name type="common">Pseudomonas stutzeri</name>
    <dbReference type="NCBI Taxonomy" id="316"/>
    <lineage>
        <taxon>Bacteria</taxon>
        <taxon>Pseudomonadati</taxon>
        <taxon>Pseudomonadota</taxon>
        <taxon>Gammaproteobacteria</taxon>
        <taxon>Pseudomonadales</taxon>
        <taxon>Pseudomonadaceae</taxon>
        <taxon>Stutzerimonas</taxon>
    </lineage>
</organism>
<keyword evidence="1" id="KW-0732">Signal</keyword>
<evidence type="ECO:0000313" key="3">
    <source>
        <dbReference type="Proteomes" id="UP000235897"/>
    </source>
</evidence>
<dbReference type="SUPFAM" id="SSF53850">
    <property type="entry name" value="Periplasmic binding protein-like II"/>
    <property type="match status" value="1"/>
</dbReference>
<gene>
    <name evidence="2" type="ORF">CXL00_03935</name>
</gene>
<dbReference type="EMBL" id="POUW01000001">
    <property type="protein sequence ID" value="PNG08207.1"/>
    <property type="molecule type" value="Genomic_DNA"/>
</dbReference>
<name>A0A2N8T0E6_STUST</name>
<dbReference type="RefSeq" id="WP_021207918.1">
    <property type="nucleotide sequence ID" value="NZ_JAMOIG010000030.1"/>
</dbReference>
<dbReference type="Proteomes" id="UP000235897">
    <property type="component" value="Unassembled WGS sequence"/>
</dbReference>
<evidence type="ECO:0000256" key="1">
    <source>
        <dbReference type="SAM" id="SignalP"/>
    </source>
</evidence>
<sequence>MNARLLRLILLLSIPASALGAPLQAVLVDGYRPLSAAPAESMNEGFEAAWLKAMADRLGRDIELTDSAAQADLHMGNLASGAIYYTSEVAALTSTEAGPTDWGQLADKPFCVTGGHPYAATVASRFGGIARAYDSAAQALIGLKLGECQAVIGDQRLLRQIAELPEWRRYNRLLPALEDVALTLRIEASDATLQQRIDQLVSNDQGHQAMVGVTQYWIDEVAFQAYVLADTLDCH</sequence>
<feature type="chain" id="PRO_5014718236" evidence="1">
    <location>
        <begin position="21"/>
        <end position="235"/>
    </location>
</feature>
<feature type="signal peptide" evidence="1">
    <location>
        <begin position="1"/>
        <end position="20"/>
    </location>
</feature>